<feature type="region of interest" description="Disordered" evidence="10">
    <location>
        <begin position="687"/>
        <end position="709"/>
    </location>
</feature>
<evidence type="ECO:0000256" key="7">
    <source>
        <dbReference type="ARBA" id="ARBA00022833"/>
    </source>
</evidence>
<dbReference type="GO" id="GO:0005737">
    <property type="term" value="C:cytoplasm"/>
    <property type="evidence" value="ECO:0007669"/>
    <property type="project" value="UniProtKB-SubCell"/>
</dbReference>
<dbReference type="Proteomes" id="UP000515129">
    <property type="component" value="Chromosome 36"/>
</dbReference>
<protein>
    <recommendedName>
        <fullName evidence="9">E3 ubiquitin-protein ligase</fullName>
        <ecNumber evidence="9">2.3.2.27</ecNumber>
    </recommendedName>
</protein>
<organism evidence="12 13">
    <name type="scientific">Carassius auratus</name>
    <name type="common">Goldfish</name>
    <dbReference type="NCBI Taxonomy" id="7957"/>
    <lineage>
        <taxon>Eukaryota</taxon>
        <taxon>Metazoa</taxon>
        <taxon>Chordata</taxon>
        <taxon>Craniata</taxon>
        <taxon>Vertebrata</taxon>
        <taxon>Euteleostomi</taxon>
        <taxon>Actinopterygii</taxon>
        <taxon>Neopterygii</taxon>
        <taxon>Teleostei</taxon>
        <taxon>Ostariophysi</taxon>
        <taxon>Cypriniformes</taxon>
        <taxon>Cyprinidae</taxon>
        <taxon>Cyprininae</taxon>
        <taxon>Carassius</taxon>
    </lineage>
</organism>
<gene>
    <name evidence="13" type="primary">LOC113054966</name>
</gene>
<evidence type="ECO:0000256" key="9">
    <source>
        <dbReference type="RuleBase" id="RU367105"/>
    </source>
</evidence>
<evidence type="ECO:0000256" key="8">
    <source>
        <dbReference type="PROSITE-ProRule" id="PRU00175"/>
    </source>
</evidence>
<feature type="compositionally biased region" description="Polar residues" evidence="10">
    <location>
        <begin position="94"/>
        <end position="104"/>
    </location>
</feature>
<evidence type="ECO:0000313" key="13">
    <source>
        <dbReference type="RefSeq" id="XP_026076577.1"/>
    </source>
</evidence>
<evidence type="ECO:0000256" key="6">
    <source>
        <dbReference type="ARBA" id="ARBA00022771"/>
    </source>
</evidence>
<dbReference type="GO" id="GO:0007219">
    <property type="term" value="P:Notch signaling pathway"/>
    <property type="evidence" value="ECO:0007669"/>
    <property type="project" value="InterPro"/>
</dbReference>
<evidence type="ECO:0000259" key="11">
    <source>
        <dbReference type="PROSITE" id="PS50089"/>
    </source>
</evidence>
<dbReference type="InterPro" id="IPR039396">
    <property type="entry name" value="Deltex_C"/>
</dbReference>
<dbReference type="EC" id="2.3.2.27" evidence="9"/>
<accession>A0A6P6KYY5</accession>
<dbReference type="InterPro" id="IPR039399">
    <property type="entry name" value="Deltex_C_sf"/>
</dbReference>
<dbReference type="Gene3D" id="3.30.390.130">
    <property type="match status" value="1"/>
</dbReference>
<feature type="region of interest" description="Disordered" evidence="10">
    <location>
        <begin position="141"/>
        <end position="180"/>
    </location>
</feature>
<dbReference type="PANTHER" id="PTHR12622">
    <property type="entry name" value="DELTEX-RELATED"/>
    <property type="match status" value="1"/>
</dbReference>
<dbReference type="OrthoDB" id="527344at2759"/>
<keyword evidence="7 9" id="KW-0862">Zinc</keyword>
<dbReference type="InterPro" id="IPR017907">
    <property type="entry name" value="Znf_RING_CS"/>
</dbReference>
<dbReference type="InterPro" id="IPR013083">
    <property type="entry name" value="Znf_RING/FYVE/PHD"/>
</dbReference>
<feature type="region of interest" description="Disordered" evidence="10">
    <location>
        <begin position="67"/>
        <end position="112"/>
    </location>
</feature>
<dbReference type="GO" id="GO:0061630">
    <property type="term" value="F:ubiquitin protein ligase activity"/>
    <property type="evidence" value="ECO:0007669"/>
    <property type="project" value="UniProtKB-UniRule"/>
</dbReference>
<dbReference type="Pfam" id="PF18102">
    <property type="entry name" value="DTC"/>
    <property type="match status" value="1"/>
</dbReference>
<keyword evidence="12" id="KW-1185">Reference proteome</keyword>
<evidence type="ECO:0000256" key="5">
    <source>
        <dbReference type="ARBA" id="ARBA00022723"/>
    </source>
</evidence>
<dbReference type="GeneID" id="113054966"/>
<dbReference type="RefSeq" id="XP_026076577.1">
    <property type="nucleotide sequence ID" value="XM_026220792.1"/>
</dbReference>
<evidence type="ECO:0000256" key="2">
    <source>
        <dbReference type="ARBA" id="ARBA00004906"/>
    </source>
</evidence>
<dbReference type="UniPathway" id="UPA00143"/>
<comment type="subcellular location">
    <subcellularLocation>
        <location evidence="9">Cytoplasm</location>
    </subcellularLocation>
</comment>
<dbReference type="Gene3D" id="3.30.40.10">
    <property type="entry name" value="Zinc/RING finger domain, C3HC4 (zinc finger)"/>
    <property type="match status" value="1"/>
</dbReference>
<dbReference type="InterPro" id="IPR001841">
    <property type="entry name" value="Znf_RING"/>
</dbReference>
<dbReference type="Pfam" id="PF13923">
    <property type="entry name" value="zf-C3HC4_2"/>
    <property type="match status" value="1"/>
</dbReference>
<keyword evidence="9" id="KW-0963">Cytoplasm</keyword>
<dbReference type="SUPFAM" id="SSF57850">
    <property type="entry name" value="RING/U-box"/>
    <property type="match status" value="1"/>
</dbReference>
<dbReference type="CDD" id="cd09633">
    <property type="entry name" value="Deltex_C"/>
    <property type="match status" value="1"/>
</dbReference>
<keyword evidence="4 9" id="KW-0808">Transferase</keyword>
<dbReference type="PROSITE" id="PS50089">
    <property type="entry name" value="ZF_RING_2"/>
    <property type="match status" value="1"/>
</dbReference>
<comment type="catalytic activity">
    <reaction evidence="1 9">
        <text>S-ubiquitinyl-[E2 ubiquitin-conjugating enzyme]-L-cysteine + [acceptor protein]-L-lysine = [E2 ubiquitin-conjugating enzyme]-L-cysteine + N(6)-ubiquitinyl-[acceptor protein]-L-lysine.</text>
        <dbReference type="EC" id="2.3.2.27"/>
    </reaction>
</comment>
<keyword evidence="5 9" id="KW-0479">Metal-binding</keyword>
<comment type="pathway">
    <text evidence="2 9">Protein modification; protein ubiquitination.</text>
</comment>
<sequence length="897" mass="99919">MSQQAYEAMEIDGHGNPQSTNVSGSVDQDMEDVSQGSDTQQALTDQMMQSRQFFHVQRIVGHVITHQPLSTGHDNDKDLSAAGAKSQDMDHMKNQNFTTSQTNDSDSDPKKISPAQIIQCNDQDLSAVGAKSQDMDHMKNQNFTTSQTNDSDSDPKKNLLPSSAKQKHQDITTIKSDSQPEEVICKNGDINPTQSESSAPLDIGYLRIKVDWKEPFPERWKAKLEKALQSWVSKLEGKPSVQSVTLMDDQSFAEVQITPSTALQTLENRGTVSLEFKDDKMHATAKILNKACFVTVSQNTSTSDKNRNLSSKMNEIKPVTSAASDDKNNDADVPSKTTTIKTDEKNLETSAGLTVPLYHFWYILHAYRKEVEKLEEQHGVSMQAEVSVSFRSTERSSSDSVSKASEDFQKLVSDCVVNCSEAAVNHNDMNLDIVTQAIRTIQSEEAKLMLTMSASNGQFFGPNKITDMIKRETTRVEQPFKYKSNEMDVDNVSPQRRFSLDMDTKELPTQLEMSKVHWDLMNLSYKEHLSQLKTKYGVLFNEETLRKNVIKVQARSKGVQHINLESHALRALTQLYQKLASSTVSCKLTNPTDATIVAPLLEKLQQQHRVVAADEPWRLVGLPEHLGPAISYIEKTLQKNVFDDKIKKSIGYAGDIPHARDINWKQMPNYGPGAVGGAAQEEGVNFRRQSEADTDFNKDSKGNSIHDSKSAPAEETCAICMDSFTNKEKLKCGHEFCQECIRLSVESLGSICPVCKEVFGKLVGNQPDGKMIVKRSKYPSLPGYSGCGTIEIIYDIPSGIQTAKHPNPGKPFQGATRHAYLPDNDEGNEVLALLQRAFYQKLIFTVGKSTTSGIDNIVTWNDVHHKTNTSGGPERYGYPDPDYLKRVKDELKAKGIE</sequence>
<reference evidence="13" key="1">
    <citation type="submission" date="2025-08" db="UniProtKB">
        <authorList>
            <consortium name="RefSeq"/>
        </authorList>
    </citation>
    <scope>IDENTIFICATION</scope>
    <source>
        <strain evidence="13">Wakin</strain>
        <tissue evidence="13">Muscle</tissue>
    </source>
</reference>
<feature type="compositionally biased region" description="Polar residues" evidence="10">
    <location>
        <begin position="16"/>
        <end position="26"/>
    </location>
</feature>
<evidence type="ECO:0000256" key="1">
    <source>
        <dbReference type="ARBA" id="ARBA00000900"/>
    </source>
</evidence>
<dbReference type="SMART" id="SM00184">
    <property type="entry name" value="RING"/>
    <property type="match status" value="1"/>
</dbReference>
<feature type="region of interest" description="Disordered" evidence="10">
    <location>
        <begin position="1"/>
        <end position="41"/>
    </location>
</feature>
<evidence type="ECO:0000313" key="12">
    <source>
        <dbReference type="Proteomes" id="UP000515129"/>
    </source>
</evidence>
<dbReference type="KEGG" id="caua:113054966"/>
<feature type="region of interest" description="Disordered" evidence="10">
    <location>
        <begin position="382"/>
        <end position="401"/>
    </location>
</feature>
<comment type="similarity">
    <text evidence="3 9">Belongs to the Deltex family.</text>
</comment>
<feature type="domain" description="RING-type" evidence="11">
    <location>
        <begin position="717"/>
        <end position="756"/>
    </location>
</feature>
<dbReference type="AlphaFoldDB" id="A0A6P6KYY5"/>
<name>A0A6P6KYY5_CARAU</name>
<evidence type="ECO:0000256" key="10">
    <source>
        <dbReference type="SAM" id="MobiDB-lite"/>
    </source>
</evidence>
<evidence type="ECO:0000256" key="4">
    <source>
        <dbReference type="ARBA" id="ARBA00022679"/>
    </source>
</evidence>
<proteinExistence type="inferred from homology"/>
<dbReference type="InterPro" id="IPR039398">
    <property type="entry name" value="Deltex_fam"/>
</dbReference>
<dbReference type="GO" id="GO:0008270">
    <property type="term" value="F:zinc ion binding"/>
    <property type="evidence" value="ECO:0007669"/>
    <property type="project" value="UniProtKB-KW"/>
</dbReference>
<dbReference type="GO" id="GO:0016567">
    <property type="term" value="P:protein ubiquitination"/>
    <property type="evidence" value="ECO:0007669"/>
    <property type="project" value="UniProtKB-UniRule"/>
</dbReference>
<evidence type="ECO:0000256" key="3">
    <source>
        <dbReference type="ARBA" id="ARBA00009413"/>
    </source>
</evidence>
<feature type="compositionally biased region" description="Polar residues" evidence="10">
    <location>
        <begin position="141"/>
        <end position="150"/>
    </location>
</feature>
<keyword evidence="6 8" id="KW-0863">Zinc-finger</keyword>
<dbReference type="PROSITE" id="PS00518">
    <property type="entry name" value="ZF_RING_1"/>
    <property type="match status" value="1"/>
</dbReference>